<dbReference type="OrthoDB" id="300641at2759"/>
<dbReference type="EMBL" id="KB206843">
    <property type="protein sequence ID" value="ELP87600.1"/>
    <property type="molecule type" value="Genomic_DNA"/>
</dbReference>
<dbReference type="VEuPathDB" id="AmoebaDB:EIN_145840"/>
<evidence type="ECO:0000313" key="3">
    <source>
        <dbReference type="Proteomes" id="UP000014680"/>
    </source>
</evidence>
<sequence length="532" mass="59621">MIITLSLLIAYSVSRNNRDYCVNYENKKNTCSKCADGYILKDGYCVHKLDLHYSFDSTKTNPQCADGYKFNFVDNTCIIGVEKCRKINNKPDTTIVSYYCDSCYNDLTVIKKTHKCTDCSRENKGCLKADEKCETCAECNTGFYLDQGKCVQLPNCEKYSTSTSCKQCIMGYYPDIGTCERGRMDNCLIYTSQKDCDTCGTEYLSLEGECHHMPYCEYLNNKREECEKCKDGYGKLMTDCAKCMDNCELCGLNQTTCEKCKTGYRYNSGKCSKCISNCDECSKDDTCDKCSMGTSYMEGTTKKCDTNTVEHCMIGKLNNVNVCQECELNYFLSEDKTKCIQCEKNLCSNLDSSACKMCSNNCEPVDLDKSKCVSKSACKSTIGGKCSSCIKGFFLTAYFKCDSCSKQCKGMCYNNASSCIVEKEEGCAIADINHVCITCENGYMFSNKKCVDASKGRVCQVYDSDKKCVVCQVSDPDNTDNDKFVFPVWNNTCELDKDDSMNSDNNDSINSNNSESLIIVTMTIILAIYSLL</sequence>
<keyword evidence="1" id="KW-0732">Signal</keyword>
<keyword evidence="3" id="KW-1185">Reference proteome</keyword>
<gene>
    <name evidence="2" type="ORF">EIN_145840</name>
</gene>
<organism evidence="2 3">
    <name type="scientific">Entamoeba invadens IP1</name>
    <dbReference type="NCBI Taxonomy" id="370355"/>
    <lineage>
        <taxon>Eukaryota</taxon>
        <taxon>Amoebozoa</taxon>
        <taxon>Evosea</taxon>
        <taxon>Archamoebae</taxon>
        <taxon>Mastigamoebida</taxon>
        <taxon>Entamoebidae</taxon>
        <taxon>Entamoeba</taxon>
    </lineage>
</organism>
<evidence type="ECO:0000313" key="2">
    <source>
        <dbReference type="EMBL" id="ELP87600.1"/>
    </source>
</evidence>
<feature type="signal peptide" evidence="1">
    <location>
        <begin position="1"/>
        <end position="15"/>
    </location>
</feature>
<protein>
    <recommendedName>
        <fullName evidence="4">Furin repeat-containing protein</fullName>
    </recommendedName>
</protein>
<dbReference type="PANTHER" id="PTHR23275">
    <property type="entry name" value="CABRIOLET.-RELATED"/>
    <property type="match status" value="1"/>
</dbReference>
<accession>L7FLV4</accession>
<dbReference type="KEGG" id="eiv:EIN_145840"/>
<dbReference type="GeneID" id="14886611"/>
<evidence type="ECO:0008006" key="4">
    <source>
        <dbReference type="Google" id="ProtNLM"/>
    </source>
</evidence>
<proteinExistence type="predicted"/>
<dbReference type="SUPFAM" id="SSF57184">
    <property type="entry name" value="Growth factor receptor domain"/>
    <property type="match status" value="4"/>
</dbReference>
<dbReference type="InterPro" id="IPR009030">
    <property type="entry name" value="Growth_fac_rcpt_cys_sf"/>
</dbReference>
<dbReference type="PANTHER" id="PTHR23275:SF100">
    <property type="entry name" value="EGF-LIKE DOMAIN-CONTAINING PROTEIN"/>
    <property type="match status" value="1"/>
</dbReference>
<dbReference type="RefSeq" id="XP_004254371.1">
    <property type="nucleotide sequence ID" value="XM_004254323.1"/>
</dbReference>
<name>L7FLV4_ENTIV</name>
<reference evidence="2 3" key="1">
    <citation type="submission" date="2012-10" db="EMBL/GenBank/DDBJ databases">
        <authorList>
            <person name="Zafar N."/>
            <person name="Inman J."/>
            <person name="Hall N."/>
            <person name="Lorenzi H."/>
            <person name="Caler E."/>
        </authorList>
    </citation>
    <scope>NUCLEOTIDE SEQUENCE [LARGE SCALE GENOMIC DNA]</scope>
    <source>
        <strain evidence="2 3">IP1</strain>
    </source>
</reference>
<feature type="chain" id="PRO_5012542467" description="Furin repeat-containing protein" evidence="1">
    <location>
        <begin position="16"/>
        <end position="532"/>
    </location>
</feature>
<evidence type="ECO:0000256" key="1">
    <source>
        <dbReference type="SAM" id="SignalP"/>
    </source>
</evidence>
<dbReference type="AlphaFoldDB" id="L7FLV4"/>
<dbReference type="InterPro" id="IPR052798">
    <property type="entry name" value="Giardia_VSA"/>
</dbReference>
<dbReference type="Proteomes" id="UP000014680">
    <property type="component" value="Unassembled WGS sequence"/>
</dbReference>